<comment type="caution">
    <text evidence="1">The sequence shown here is derived from an EMBL/GenBank/DDBJ whole genome shotgun (WGS) entry which is preliminary data.</text>
</comment>
<dbReference type="STRING" id="1754190.A0A1Y2E213"/>
<keyword evidence="2" id="KW-1185">Reference proteome</keyword>
<dbReference type="Proteomes" id="UP000193920">
    <property type="component" value="Unassembled WGS sequence"/>
</dbReference>
<proteinExistence type="predicted"/>
<accession>A0A1Y2E213</accession>
<dbReference type="AlphaFoldDB" id="A0A1Y2E213"/>
<gene>
    <name evidence="1" type="ORF">LY90DRAFT_504908</name>
</gene>
<evidence type="ECO:0000313" key="1">
    <source>
        <dbReference type="EMBL" id="ORY65572.1"/>
    </source>
</evidence>
<dbReference type="EMBL" id="MCOG01000052">
    <property type="protein sequence ID" value="ORY65572.1"/>
    <property type="molecule type" value="Genomic_DNA"/>
</dbReference>
<organism evidence="1 2">
    <name type="scientific">Neocallimastix californiae</name>
    <dbReference type="NCBI Taxonomy" id="1754190"/>
    <lineage>
        <taxon>Eukaryota</taxon>
        <taxon>Fungi</taxon>
        <taxon>Fungi incertae sedis</taxon>
        <taxon>Chytridiomycota</taxon>
        <taxon>Chytridiomycota incertae sedis</taxon>
        <taxon>Neocallimastigomycetes</taxon>
        <taxon>Neocallimastigales</taxon>
        <taxon>Neocallimastigaceae</taxon>
        <taxon>Neocallimastix</taxon>
    </lineage>
</organism>
<evidence type="ECO:0000313" key="2">
    <source>
        <dbReference type="Proteomes" id="UP000193920"/>
    </source>
</evidence>
<name>A0A1Y2E213_9FUNG</name>
<protein>
    <submittedName>
        <fullName evidence="1">Uncharacterized protein</fullName>
    </submittedName>
</protein>
<sequence length="120" mass="13956">MKYLNMAYTNSIYGTITSSSIIVKVTEKYIIQDNFDNNLHIFKSINEVAFILDGMISSLEDRKNLHAYHCIEGECKEIFDYIKMGNTDGYYRLINGGEKVTNGQNICTSKRFYRCTFYKN</sequence>
<reference evidence="1 2" key="1">
    <citation type="submission" date="2016-08" db="EMBL/GenBank/DDBJ databases">
        <title>A Parts List for Fungal Cellulosomes Revealed by Comparative Genomics.</title>
        <authorList>
            <consortium name="DOE Joint Genome Institute"/>
            <person name="Haitjema C.H."/>
            <person name="Gilmore S.P."/>
            <person name="Henske J.K."/>
            <person name="Solomon K.V."/>
            <person name="De Groot R."/>
            <person name="Kuo A."/>
            <person name="Mondo S.J."/>
            <person name="Salamov A.A."/>
            <person name="Labutti K."/>
            <person name="Zhao Z."/>
            <person name="Chiniquy J."/>
            <person name="Barry K."/>
            <person name="Brewer H.M."/>
            <person name="Purvine S.O."/>
            <person name="Wright A.T."/>
            <person name="Boxma B."/>
            <person name="Van Alen T."/>
            <person name="Hackstein J.H."/>
            <person name="Baker S.E."/>
            <person name="Grigoriev I.V."/>
            <person name="O'Malley M.A."/>
        </authorList>
    </citation>
    <scope>NUCLEOTIDE SEQUENCE [LARGE SCALE GENOMIC DNA]</scope>
    <source>
        <strain evidence="1 2">G1</strain>
    </source>
</reference>